<comment type="caution">
    <text evidence="2">The sequence shown here is derived from an EMBL/GenBank/DDBJ whole genome shotgun (WGS) entry which is preliminary data.</text>
</comment>
<dbReference type="AlphaFoldDB" id="A0A561ERK3"/>
<keyword evidence="1" id="KW-0472">Membrane</keyword>
<evidence type="ECO:0000313" key="2">
    <source>
        <dbReference type="EMBL" id="TWE18236.1"/>
    </source>
</evidence>
<proteinExistence type="predicted"/>
<keyword evidence="3" id="KW-1185">Reference proteome</keyword>
<feature type="transmembrane region" description="Helical" evidence="1">
    <location>
        <begin position="24"/>
        <end position="44"/>
    </location>
</feature>
<keyword evidence="1" id="KW-0812">Transmembrane</keyword>
<sequence>MTTEERLVQYQVVAARRTTYDTMVWQVPGLALTAQAFLMTIGLAPGTGRLARVAVGLLSVVVALMAAQLLLRHRQNELADAKWLESFERASGWETVHMPATARAAQVGLVPSGLARLRSYRVWIGGLSTFGLIGLAIALWAVIR</sequence>
<name>A0A561ERK3_9ACTN</name>
<keyword evidence="1" id="KW-1133">Transmembrane helix</keyword>
<organism evidence="2 3">
    <name type="scientific">Kitasatospora atroaurantiaca</name>
    <dbReference type="NCBI Taxonomy" id="285545"/>
    <lineage>
        <taxon>Bacteria</taxon>
        <taxon>Bacillati</taxon>
        <taxon>Actinomycetota</taxon>
        <taxon>Actinomycetes</taxon>
        <taxon>Kitasatosporales</taxon>
        <taxon>Streptomycetaceae</taxon>
        <taxon>Kitasatospora</taxon>
    </lineage>
</organism>
<dbReference type="EMBL" id="VIVR01000001">
    <property type="protein sequence ID" value="TWE18236.1"/>
    <property type="molecule type" value="Genomic_DNA"/>
</dbReference>
<gene>
    <name evidence="2" type="ORF">FB465_3289</name>
</gene>
<feature type="transmembrane region" description="Helical" evidence="1">
    <location>
        <begin position="50"/>
        <end position="71"/>
    </location>
</feature>
<dbReference type="Proteomes" id="UP000318416">
    <property type="component" value="Unassembled WGS sequence"/>
</dbReference>
<protein>
    <submittedName>
        <fullName evidence="2">Uncharacterized protein</fullName>
    </submittedName>
</protein>
<feature type="transmembrane region" description="Helical" evidence="1">
    <location>
        <begin position="122"/>
        <end position="143"/>
    </location>
</feature>
<accession>A0A561ERK3</accession>
<evidence type="ECO:0000313" key="3">
    <source>
        <dbReference type="Proteomes" id="UP000318416"/>
    </source>
</evidence>
<evidence type="ECO:0000256" key="1">
    <source>
        <dbReference type="SAM" id="Phobius"/>
    </source>
</evidence>
<dbReference type="RefSeq" id="WP_145791399.1">
    <property type="nucleotide sequence ID" value="NZ_BAAABR010000029.1"/>
</dbReference>
<reference evidence="2 3" key="1">
    <citation type="submission" date="2019-06" db="EMBL/GenBank/DDBJ databases">
        <title>Sequencing the genomes of 1000 actinobacteria strains.</title>
        <authorList>
            <person name="Klenk H.-P."/>
        </authorList>
    </citation>
    <scope>NUCLEOTIDE SEQUENCE [LARGE SCALE GENOMIC DNA]</scope>
    <source>
        <strain evidence="2 3">DSM 41649</strain>
    </source>
</reference>
<dbReference type="OrthoDB" id="4548651at2"/>